<dbReference type="PANTHER" id="PTHR33964">
    <property type="entry name" value="RE45066P-RELATED"/>
    <property type="match status" value="1"/>
</dbReference>
<organism evidence="1">
    <name type="scientific">Amblyomma maculatum</name>
    <name type="common">Gulf Coast tick</name>
    <dbReference type="NCBI Taxonomy" id="34609"/>
    <lineage>
        <taxon>Eukaryota</taxon>
        <taxon>Metazoa</taxon>
        <taxon>Ecdysozoa</taxon>
        <taxon>Arthropoda</taxon>
        <taxon>Chelicerata</taxon>
        <taxon>Arachnida</taxon>
        <taxon>Acari</taxon>
        <taxon>Parasitiformes</taxon>
        <taxon>Ixodida</taxon>
        <taxon>Ixodoidea</taxon>
        <taxon>Ixodidae</taxon>
        <taxon>Amblyomminae</taxon>
        <taxon>Amblyomma</taxon>
    </lineage>
</organism>
<reference evidence="1" key="1">
    <citation type="journal article" date="2011" name="PLoS ONE">
        <title>A deep insight into the sialotranscriptome of the gulf coast tick, Amblyomma maculatum.</title>
        <authorList>
            <person name="Karim S."/>
            <person name="Singh P."/>
            <person name="Ribeiro J.M."/>
        </authorList>
    </citation>
    <scope>NUCLEOTIDE SEQUENCE</scope>
    <source>
        <tissue evidence="1">Salivary gland</tissue>
    </source>
</reference>
<name>G3MH12_AMBMU</name>
<dbReference type="EMBL" id="JO841163">
    <property type="protein sequence ID" value="AEO32780.1"/>
    <property type="molecule type" value="mRNA"/>
</dbReference>
<evidence type="ECO:0000313" key="1">
    <source>
        <dbReference type="EMBL" id="AEO32780.1"/>
    </source>
</evidence>
<feature type="non-terminal residue" evidence="1">
    <location>
        <position position="1"/>
    </location>
</feature>
<accession>G3MH12</accession>
<dbReference type="PANTHER" id="PTHR33964:SF1">
    <property type="entry name" value="RE45066P"/>
    <property type="match status" value="1"/>
</dbReference>
<dbReference type="AlphaFoldDB" id="G3MH12"/>
<proteinExistence type="evidence at transcript level"/>
<protein>
    <submittedName>
        <fullName evidence="1">Uncharacterized protein</fullName>
    </submittedName>
</protein>
<sequence length="251" mass="28264">STFLATNEGGPKKSESVSLPGPLRIMHHMLWIYIALTVLPAFASDECDMETIREKVNATNERLRRTDYKDGHAYSKQTCQELEILFSAIESRIGRCADSEKNRLGLLVESGRMTAELKCRDALDNEARTYINCLRNYNHSGDQCSERLRALKDQYKEYSEGLTNTNDVCCAYHSYHKCLGDRLAGACGEEARQHVELYADKLTNRLLYNFCRNYETSVCLNDDSGAGRLASAAKTALVSALLAYGAGYLWW</sequence>